<proteinExistence type="predicted"/>
<sequence length="223" mass="22836">MKILSLLMVCLSLCYAALNGTIQKVSGNISGSHFYPTDSHNQLLSISSNPITTTFTMKLIMIISLTTLAINSVSTSGPNTKTTRAVKDGNCLAKGRRSTNSAQMNRRVDVNYSSDQNATSPSSSSKTLSDPSADATRHSPQNPVSPSDSAAVGSANPNPHPDGGLTPAIASSPGPDPSSGHPVAPNTGNARLGADSGAGLLAVTNRSILVSTLSAILLAPLLL</sequence>
<reference evidence="2" key="2">
    <citation type="journal article" date="2018" name="Mol. Plant Microbe Interact.">
        <title>Genome sequence resources for the wheat stripe rust pathogen (Puccinia striiformis f. sp. tritici) and the barley stripe rust pathogen (Puccinia striiformis f. sp. hordei).</title>
        <authorList>
            <person name="Xia C."/>
            <person name="Wang M."/>
            <person name="Yin C."/>
            <person name="Cornejo O.E."/>
            <person name="Hulbert S.H."/>
            <person name="Chen X."/>
        </authorList>
    </citation>
    <scope>NUCLEOTIDE SEQUENCE [LARGE SCALE GENOMIC DNA]</scope>
    <source>
        <strain evidence="2">93-210</strain>
    </source>
</reference>
<organism evidence="1 2">
    <name type="scientific">Puccinia striiformis f. sp. tritici</name>
    <dbReference type="NCBI Taxonomy" id="168172"/>
    <lineage>
        <taxon>Eukaryota</taxon>
        <taxon>Fungi</taxon>
        <taxon>Dikarya</taxon>
        <taxon>Basidiomycota</taxon>
        <taxon>Pucciniomycotina</taxon>
        <taxon>Pucciniomycetes</taxon>
        <taxon>Pucciniales</taxon>
        <taxon>Pucciniaceae</taxon>
        <taxon>Puccinia</taxon>
    </lineage>
</organism>
<dbReference type="EMBL" id="CM045870">
    <property type="protein sequence ID" value="KAI7954224.1"/>
    <property type="molecule type" value="Genomic_DNA"/>
</dbReference>
<evidence type="ECO:0000313" key="1">
    <source>
        <dbReference type="EMBL" id="KAI7954224.1"/>
    </source>
</evidence>
<name>A0ACC0EID0_9BASI</name>
<reference evidence="1 2" key="3">
    <citation type="journal article" date="2022" name="Microbiol. Spectr.">
        <title>Folding features and dynamics of 3D genome architecture in plant fungal pathogens.</title>
        <authorList>
            <person name="Xia C."/>
        </authorList>
    </citation>
    <scope>NUCLEOTIDE SEQUENCE [LARGE SCALE GENOMIC DNA]</scope>
    <source>
        <strain evidence="1 2">93-210</strain>
    </source>
</reference>
<reference evidence="2" key="1">
    <citation type="journal article" date="2018" name="BMC Genomics">
        <title>Genomic insights into host adaptation between the wheat stripe rust pathogen (Puccinia striiformis f. sp. tritici) and the barley stripe rust pathogen (Puccinia striiformis f. sp. hordei).</title>
        <authorList>
            <person name="Xia C."/>
            <person name="Wang M."/>
            <person name="Yin C."/>
            <person name="Cornejo O.E."/>
            <person name="Hulbert S.H."/>
            <person name="Chen X."/>
        </authorList>
    </citation>
    <scope>NUCLEOTIDE SEQUENCE [LARGE SCALE GENOMIC DNA]</scope>
    <source>
        <strain evidence="2">93-210</strain>
    </source>
</reference>
<accession>A0ACC0EID0</accession>
<evidence type="ECO:0000313" key="2">
    <source>
        <dbReference type="Proteomes" id="UP001060170"/>
    </source>
</evidence>
<gene>
    <name evidence="1" type="ORF">MJO28_006771</name>
</gene>
<protein>
    <submittedName>
        <fullName evidence="1">Uncharacterized protein</fullName>
    </submittedName>
</protein>
<comment type="caution">
    <text evidence="1">The sequence shown here is derived from an EMBL/GenBank/DDBJ whole genome shotgun (WGS) entry which is preliminary data.</text>
</comment>
<keyword evidence="2" id="KW-1185">Reference proteome</keyword>
<dbReference type="Proteomes" id="UP001060170">
    <property type="component" value="Chromosome 6"/>
</dbReference>